<feature type="transmembrane region" description="Helical" evidence="7">
    <location>
        <begin position="204"/>
        <end position="226"/>
    </location>
</feature>
<comment type="caution">
    <text evidence="9">The sequence shown here is derived from an EMBL/GenBank/DDBJ whole genome shotgun (WGS) entry which is preliminary data.</text>
</comment>
<proteinExistence type="predicted"/>
<keyword evidence="2" id="KW-0813">Transport</keyword>
<dbReference type="InterPro" id="IPR035906">
    <property type="entry name" value="MetI-like_sf"/>
</dbReference>
<dbReference type="GO" id="GO:0055085">
    <property type="term" value="P:transmembrane transport"/>
    <property type="evidence" value="ECO:0007669"/>
    <property type="project" value="InterPro"/>
</dbReference>
<evidence type="ECO:0000256" key="1">
    <source>
        <dbReference type="ARBA" id="ARBA00004651"/>
    </source>
</evidence>
<organism evidence="9 10">
    <name type="scientific">Photobacterium ganghwense</name>
    <dbReference type="NCBI Taxonomy" id="320778"/>
    <lineage>
        <taxon>Bacteria</taxon>
        <taxon>Pseudomonadati</taxon>
        <taxon>Pseudomonadota</taxon>
        <taxon>Gammaproteobacteria</taxon>
        <taxon>Vibrionales</taxon>
        <taxon>Vibrionaceae</taxon>
        <taxon>Photobacterium</taxon>
    </lineage>
</organism>
<feature type="domain" description="ABC transmembrane type-1" evidence="8">
    <location>
        <begin position="378"/>
        <end position="563"/>
    </location>
</feature>
<reference evidence="9 10" key="1">
    <citation type="submission" date="2015-05" db="EMBL/GenBank/DDBJ databases">
        <title>Photobacterium galathea sp. nov.</title>
        <authorList>
            <person name="Machado H."/>
            <person name="Gram L."/>
        </authorList>
    </citation>
    <scope>NUCLEOTIDE SEQUENCE [LARGE SCALE GENOMIC DNA]</scope>
    <source>
        <strain evidence="9 10">DSM 22954</strain>
    </source>
</reference>
<dbReference type="SUPFAM" id="SSF161098">
    <property type="entry name" value="MetI-like"/>
    <property type="match status" value="2"/>
</dbReference>
<keyword evidence="5 7" id="KW-1133">Transmembrane helix</keyword>
<dbReference type="Gene3D" id="1.10.3720.10">
    <property type="entry name" value="MetI-like"/>
    <property type="match status" value="2"/>
</dbReference>
<feature type="transmembrane region" description="Helical" evidence="7">
    <location>
        <begin position="372"/>
        <end position="400"/>
    </location>
</feature>
<evidence type="ECO:0000256" key="5">
    <source>
        <dbReference type="ARBA" id="ARBA00022989"/>
    </source>
</evidence>
<dbReference type="AlphaFoldDB" id="A0A0J1K323"/>
<protein>
    <submittedName>
        <fullName evidence="9">Thiamine ABC transporter permease</fullName>
    </submittedName>
</protein>
<sequence length="596" mass="66702">MIQLIFLLALLLCLIPLIPGVIGLILPAFSWLPPLGHQTPGLSAFTIVIHWPGLGESILLSLFTGLGSSILALLFTFTILQRYWDSEGWRRLERTLSPMLAMPHVAFAIGFAFLLSPSGWLYRLLETVGIPTGQAFSLIQDPYGVGMMLALAIKETPFLLMMSIPVLQQLQTARLLTVATSLGYSHRQSWLTVIMPQWLPLIRLPLFAVAAYGLSVVDVALIIGPTRPTTLAVLIWQWFNEPDLHLLPRAAAGALLLLLLTALTLLLMRLCEHALVRGWKSWQLNGARAHRHRRLNAFRLFRCPAPISASKNYAPSSMASSSTTGLGLYWPFVAIPVLVIPVLAVWSVALRWRFPDLLPSRYSLRFWQQEILSLFELAANSLTLALASSLTALILAIGCLEYRQQTQRGLPIWLIATPLVVPQLSLLFGVQIATYLIPGQHYWLWVYWSHLFFVFPYLYLTLDGAWRSYDIRLDQCSRSLGMTTWQTWWKVKRPQVQPAMIMGVAVGISVSLAQYLPTQMLGAGRISTITTEAVALASGQDRRVSAIYGLIQGSLPFFFFTLAFVANRLTSHYRHGRPYTRSTLADDTVCGKPHYK</sequence>
<feature type="transmembrane region" description="Helical" evidence="7">
    <location>
        <begin position="499"/>
        <end position="516"/>
    </location>
</feature>
<feature type="transmembrane region" description="Helical" evidence="7">
    <location>
        <begin position="442"/>
        <end position="462"/>
    </location>
</feature>
<feature type="transmembrane region" description="Helical" evidence="7">
    <location>
        <begin position="58"/>
        <end position="80"/>
    </location>
</feature>
<evidence type="ECO:0000313" key="9">
    <source>
        <dbReference type="EMBL" id="KLV08802.1"/>
    </source>
</evidence>
<feature type="transmembrane region" description="Helical" evidence="7">
    <location>
        <begin position="246"/>
        <end position="267"/>
    </location>
</feature>
<evidence type="ECO:0000259" key="8">
    <source>
        <dbReference type="PROSITE" id="PS50928"/>
    </source>
</evidence>
<evidence type="ECO:0000256" key="6">
    <source>
        <dbReference type="ARBA" id="ARBA00023136"/>
    </source>
</evidence>
<feature type="domain" description="ABC transmembrane type-1" evidence="8">
    <location>
        <begin position="54"/>
        <end position="268"/>
    </location>
</feature>
<dbReference type="EMBL" id="LDOU01000013">
    <property type="protein sequence ID" value="KLV08802.1"/>
    <property type="molecule type" value="Genomic_DNA"/>
</dbReference>
<keyword evidence="3" id="KW-1003">Cell membrane</keyword>
<evidence type="ECO:0000256" key="7">
    <source>
        <dbReference type="SAM" id="Phobius"/>
    </source>
</evidence>
<feature type="transmembrane region" description="Helical" evidence="7">
    <location>
        <begin position="101"/>
        <end position="122"/>
    </location>
</feature>
<dbReference type="Proteomes" id="UP000035909">
    <property type="component" value="Unassembled WGS sequence"/>
</dbReference>
<feature type="transmembrane region" description="Helical" evidence="7">
    <location>
        <begin position="546"/>
        <end position="567"/>
    </location>
</feature>
<evidence type="ECO:0000256" key="3">
    <source>
        <dbReference type="ARBA" id="ARBA00022475"/>
    </source>
</evidence>
<evidence type="ECO:0000256" key="4">
    <source>
        <dbReference type="ARBA" id="ARBA00022692"/>
    </source>
</evidence>
<feature type="transmembrane region" description="Helical" evidence="7">
    <location>
        <begin position="412"/>
        <end position="436"/>
    </location>
</feature>
<dbReference type="RefSeq" id="WP_047885735.1">
    <property type="nucleotide sequence ID" value="NZ_LDOU01000013.1"/>
</dbReference>
<dbReference type="PANTHER" id="PTHR30183:SF6">
    <property type="entry name" value="INNER MEMBRANE ABC TRANSPORTER PERMEASE PROTEIN YNJC"/>
    <property type="match status" value="1"/>
</dbReference>
<keyword evidence="10" id="KW-1185">Reference proteome</keyword>
<dbReference type="GO" id="GO:0005886">
    <property type="term" value="C:plasma membrane"/>
    <property type="evidence" value="ECO:0007669"/>
    <property type="project" value="UniProtKB-SubCell"/>
</dbReference>
<dbReference type="PANTHER" id="PTHR30183">
    <property type="entry name" value="MOLYBDENUM TRANSPORT SYSTEM PERMEASE PROTEIN MODB"/>
    <property type="match status" value="1"/>
</dbReference>
<dbReference type="STRING" id="320778.ABT57_13040"/>
<dbReference type="PATRIC" id="fig|320778.3.peg.2845"/>
<comment type="subcellular location">
    <subcellularLocation>
        <location evidence="1">Cell membrane</location>
        <topology evidence="1">Multi-pass membrane protein</topology>
    </subcellularLocation>
</comment>
<evidence type="ECO:0000313" key="10">
    <source>
        <dbReference type="Proteomes" id="UP000035909"/>
    </source>
</evidence>
<name>A0A0J1K323_9GAMM</name>
<dbReference type="CDD" id="cd06261">
    <property type="entry name" value="TM_PBP2"/>
    <property type="match status" value="1"/>
</dbReference>
<feature type="transmembrane region" description="Helical" evidence="7">
    <location>
        <begin position="142"/>
        <end position="167"/>
    </location>
</feature>
<dbReference type="OrthoDB" id="7852521at2"/>
<accession>A0A0J1K323</accession>
<feature type="transmembrane region" description="Helical" evidence="7">
    <location>
        <begin position="328"/>
        <end position="352"/>
    </location>
</feature>
<gene>
    <name evidence="9" type="ORF">ABT57_13040</name>
</gene>
<keyword evidence="4 7" id="KW-0812">Transmembrane</keyword>
<keyword evidence="6 7" id="KW-0472">Membrane</keyword>
<evidence type="ECO:0000256" key="2">
    <source>
        <dbReference type="ARBA" id="ARBA00022448"/>
    </source>
</evidence>
<dbReference type="InterPro" id="IPR000515">
    <property type="entry name" value="MetI-like"/>
</dbReference>
<dbReference type="PROSITE" id="PS50928">
    <property type="entry name" value="ABC_TM1"/>
    <property type="match status" value="2"/>
</dbReference>